<proteinExistence type="predicted"/>
<feature type="transmembrane region" description="Helical" evidence="1">
    <location>
        <begin position="44"/>
        <end position="64"/>
    </location>
</feature>
<evidence type="ECO:0000313" key="3">
    <source>
        <dbReference type="Proteomes" id="UP001055712"/>
    </source>
</evidence>
<protein>
    <submittedName>
        <fullName evidence="2">Uncharacterized protein</fullName>
    </submittedName>
</protein>
<comment type="caution">
    <text evidence="2">The sequence shown here is derived from an EMBL/GenBank/DDBJ whole genome shotgun (WGS) entry which is preliminary data.</text>
</comment>
<gene>
    <name evidence="2" type="ORF">D9Q98_004043</name>
</gene>
<dbReference type="Proteomes" id="UP001055712">
    <property type="component" value="Unassembled WGS sequence"/>
</dbReference>
<dbReference type="AlphaFoldDB" id="A0A9D4TR78"/>
<evidence type="ECO:0000256" key="1">
    <source>
        <dbReference type="SAM" id="Phobius"/>
    </source>
</evidence>
<reference evidence="2" key="2">
    <citation type="submission" date="2020-11" db="EMBL/GenBank/DDBJ databases">
        <authorList>
            <person name="Cecchin M."/>
            <person name="Marcolungo L."/>
            <person name="Rossato M."/>
            <person name="Girolomoni L."/>
            <person name="Cosentino E."/>
            <person name="Cuine S."/>
            <person name="Li-Beisson Y."/>
            <person name="Delledonne M."/>
            <person name="Ballottari M."/>
        </authorList>
    </citation>
    <scope>NUCLEOTIDE SEQUENCE</scope>
    <source>
        <strain evidence="2">211/11P</strain>
        <tissue evidence="2">Whole cell</tissue>
    </source>
</reference>
<keyword evidence="1" id="KW-1133">Transmembrane helix</keyword>
<sequence length="150" mass="16798">MLDHVIEKFVEYCSKDDTRKALEDKFLQPAIAYLGERFSWTVRAFHTLTVLVVVQTLLILWLVFKVSRLHVSDHFVLPWVVVFFVTLAPIVIVVGAIVALAIVGPIYLLGKALWDATADAEDRAKVSDDYNDDATTDTDSDIEAAVKYNG</sequence>
<evidence type="ECO:0000313" key="2">
    <source>
        <dbReference type="EMBL" id="KAI3432494.1"/>
    </source>
</evidence>
<keyword evidence="1" id="KW-0812">Transmembrane</keyword>
<organism evidence="2 3">
    <name type="scientific">Chlorella vulgaris</name>
    <name type="common">Green alga</name>
    <dbReference type="NCBI Taxonomy" id="3077"/>
    <lineage>
        <taxon>Eukaryota</taxon>
        <taxon>Viridiplantae</taxon>
        <taxon>Chlorophyta</taxon>
        <taxon>core chlorophytes</taxon>
        <taxon>Trebouxiophyceae</taxon>
        <taxon>Chlorellales</taxon>
        <taxon>Chlorellaceae</taxon>
        <taxon>Chlorella clade</taxon>
        <taxon>Chlorella</taxon>
    </lineage>
</organism>
<accession>A0A9D4TR78</accession>
<keyword evidence="3" id="KW-1185">Reference proteome</keyword>
<reference evidence="2" key="1">
    <citation type="journal article" date="2019" name="Plant J.">
        <title>Chlorella vulgaris genome assembly and annotation reveals the molecular basis for metabolic acclimation to high light conditions.</title>
        <authorList>
            <person name="Cecchin M."/>
            <person name="Marcolungo L."/>
            <person name="Rossato M."/>
            <person name="Girolomoni L."/>
            <person name="Cosentino E."/>
            <person name="Cuine S."/>
            <person name="Li-Beisson Y."/>
            <person name="Delledonne M."/>
            <person name="Ballottari M."/>
        </authorList>
    </citation>
    <scope>NUCLEOTIDE SEQUENCE</scope>
    <source>
        <strain evidence="2">211/11P</strain>
    </source>
</reference>
<dbReference type="EMBL" id="SIDB01000005">
    <property type="protein sequence ID" value="KAI3432494.1"/>
    <property type="molecule type" value="Genomic_DNA"/>
</dbReference>
<keyword evidence="1" id="KW-0472">Membrane</keyword>
<name>A0A9D4TR78_CHLVU</name>
<feature type="transmembrane region" description="Helical" evidence="1">
    <location>
        <begin position="76"/>
        <end position="109"/>
    </location>
</feature>